<dbReference type="Proteomes" id="UP001596456">
    <property type="component" value="Unassembled WGS sequence"/>
</dbReference>
<dbReference type="InterPro" id="IPR020991">
    <property type="entry name" value="Connector_podovirus"/>
</dbReference>
<name>A0ABW2KXE7_9PROT</name>
<comment type="subcellular location">
    <subcellularLocation>
        <location evidence="1">Virion</location>
    </subcellularLocation>
</comment>
<accession>A0ABW2KXE7</accession>
<dbReference type="EMBL" id="JBHTCM010000018">
    <property type="protein sequence ID" value="MFC7334732.1"/>
    <property type="molecule type" value="Genomic_DNA"/>
</dbReference>
<feature type="region of interest" description="Disordered" evidence="4">
    <location>
        <begin position="1"/>
        <end position="21"/>
    </location>
</feature>
<keyword evidence="6" id="KW-1185">Reference proteome</keyword>
<keyword evidence="3" id="KW-0231">Viral genome packaging</keyword>
<sequence length="518" mass="54658">MPDAPTSASGPASGPGPRPPDGLAALVLRRHAAARARRTAWEPLWQDCYDHVLPQNARFTRDAGPGERRGELLFDGTAADAADQLAASLLAQLTPPWSRWVGLAPGPDLTAAERALVAPLLERASADLQAHLDRSNFAVEAHQAFLDVVTGGTGCLLVEEAPPGAPSALRFTAVPLADLVLEEGAEGRLDTVFRRLTPTLAQLAARFGTDALPEALRRRSASDPDACAAVVEAVLPDPGGGACRWAVVLEDDPPVLLAEGRFAEPPFIAFRWMRAPGEVYGRSPVMKALPDIRTANKVVELVLKNASVAVTGIWQADDDGVLNPGTIRLVPGTIIPKAVGSAGLTPLASPGRFDVSQLVLDDLRARIRHALLADRLGPVQGPRMTATEVLERSAEMARMLGATYGRLQSELLVPLVRRCLSLLRRRGAVPDLAADGRMVAVQILSPLARAQQRRDAEAVLRWLESVTGLGDAAMRAVDLEACARFLADAAGVPAALLTPPAVPSLSPTAGDPPPGDPP</sequence>
<dbReference type="Pfam" id="PF12236">
    <property type="entry name" value="Head-tail_con"/>
    <property type="match status" value="1"/>
</dbReference>
<keyword evidence="2" id="KW-1188">Viral release from host cell</keyword>
<evidence type="ECO:0000256" key="1">
    <source>
        <dbReference type="ARBA" id="ARBA00004328"/>
    </source>
</evidence>
<gene>
    <name evidence="5" type="ORF">ACFQPS_16305</name>
</gene>
<evidence type="ECO:0000256" key="4">
    <source>
        <dbReference type="SAM" id="MobiDB-lite"/>
    </source>
</evidence>
<evidence type="ECO:0000313" key="6">
    <source>
        <dbReference type="Proteomes" id="UP001596456"/>
    </source>
</evidence>
<dbReference type="RefSeq" id="WP_377360277.1">
    <property type="nucleotide sequence ID" value="NZ_JBHTCM010000018.1"/>
</dbReference>
<feature type="compositionally biased region" description="Low complexity" evidence="4">
    <location>
        <begin position="1"/>
        <end position="12"/>
    </location>
</feature>
<protein>
    <submittedName>
        <fullName evidence="5">Portal protein</fullName>
    </submittedName>
</protein>
<reference evidence="6" key="1">
    <citation type="journal article" date="2019" name="Int. J. Syst. Evol. Microbiol.">
        <title>The Global Catalogue of Microorganisms (GCM) 10K type strain sequencing project: providing services to taxonomists for standard genome sequencing and annotation.</title>
        <authorList>
            <consortium name="The Broad Institute Genomics Platform"/>
            <consortium name="The Broad Institute Genome Sequencing Center for Infectious Disease"/>
            <person name="Wu L."/>
            <person name="Ma J."/>
        </authorList>
    </citation>
    <scope>NUCLEOTIDE SEQUENCE [LARGE SCALE GENOMIC DNA]</scope>
    <source>
        <strain evidence="6">CGMCC 1.16275</strain>
    </source>
</reference>
<organism evidence="5 6">
    <name type="scientific">Rhodocista pekingensis</name>
    <dbReference type="NCBI Taxonomy" id="201185"/>
    <lineage>
        <taxon>Bacteria</taxon>
        <taxon>Pseudomonadati</taxon>
        <taxon>Pseudomonadota</taxon>
        <taxon>Alphaproteobacteria</taxon>
        <taxon>Rhodospirillales</taxon>
        <taxon>Azospirillaceae</taxon>
        <taxon>Rhodocista</taxon>
    </lineage>
</organism>
<evidence type="ECO:0000256" key="2">
    <source>
        <dbReference type="ARBA" id="ARBA00022612"/>
    </source>
</evidence>
<comment type="caution">
    <text evidence="5">The sequence shown here is derived from an EMBL/GenBank/DDBJ whole genome shotgun (WGS) entry which is preliminary data.</text>
</comment>
<evidence type="ECO:0000256" key="3">
    <source>
        <dbReference type="ARBA" id="ARBA00023219"/>
    </source>
</evidence>
<evidence type="ECO:0000313" key="5">
    <source>
        <dbReference type="EMBL" id="MFC7334732.1"/>
    </source>
</evidence>
<proteinExistence type="predicted"/>